<comment type="caution">
    <text evidence="3">The sequence shown here is derived from an EMBL/GenBank/DDBJ whole genome shotgun (WGS) entry which is preliminary data.</text>
</comment>
<organism evidence="3 4">
    <name type="scientific">Araneus ventricosus</name>
    <name type="common">Orbweaver spider</name>
    <name type="synonym">Epeira ventricosa</name>
    <dbReference type="NCBI Taxonomy" id="182803"/>
    <lineage>
        <taxon>Eukaryota</taxon>
        <taxon>Metazoa</taxon>
        <taxon>Ecdysozoa</taxon>
        <taxon>Arthropoda</taxon>
        <taxon>Chelicerata</taxon>
        <taxon>Arachnida</taxon>
        <taxon>Araneae</taxon>
        <taxon>Araneomorphae</taxon>
        <taxon>Entelegynae</taxon>
        <taxon>Araneoidea</taxon>
        <taxon>Araneidae</taxon>
        <taxon>Araneus</taxon>
    </lineage>
</organism>
<evidence type="ECO:0000256" key="1">
    <source>
        <dbReference type="SAM" id="MobiDB-lite"/>
    </source>
</evidence>
<accession>A0A4Y2U2W7</accession>
<feature type="region of interest" description="Disordered" evidence="1">
    <location>
        <begin position="50"/>
        <end position="74"/>
    </location>
</feature>
<dbReference type="EMBL" id="BGPR01033431">
    <property type="protein sequence ID" value="GBO07354.1"/>
    <property type="molecule type" value="Genomic_DNA"/>
</dbReference>
<sequence length="131" mass="14452">MLIDSIKQPNFLTGFKEFRLAETGLFPHISFKIVCAFLLLNYSNRSRGGLVARSQLGGGRDPDSKPDSTEMRRVGTLHVKSDFMGRKSSQWCGAAQPTPTLSTLLGLRQKRAGGGENESAPRRGRQSENTR</sequence>
<protein>
    <submittedName>
        <fullName evidence="3">Uncharacterized protein</fullName>
    </submittedName>
</protein>
<keyword evidence="4" id="KW-1185">Reference proteome</keyword>
<evidence type="ECO:0000313" key="2">
    <source>
        <dbReference type="EMBL" id="GBO07354.1"/>
    </source>
</evidence>
<evidence type="ECO:0000313" key="3">
    <source>
        <dbReference type="EMBL" id="GBO07355.1"/>
    </source>
</evidence>
<gene>
    <name evidence="2" type="ORF">AVEN_266542_1</name>
    <name evidence="3" type="ORF">AVEN_82979_1</name>
</gene>
<name>A0A4Y2U2W7_ARAVE</name>
<dbReference type="Proteomes" id="UP000499080">
    <property type="component" value="Unassembled WGS sequence"/>
</dbReference>
<feature type="compositionally biased region" description="Polar residues" evidence="1">
    <location>
        <begin position="87"/>
        <end position="103"/>
    </location>
</feature>
<dbReference type="AlphaFoldDB" id="A0A4Y2U2W7"/>
<evidence type="ECO:0000313" key="4">
    <source>
        <dbReference type="Proteomes" id="UP000499080"/>
    </source>
</evidence>
<feature type="region of interest" description="Disordered" evidence="1">
    <location>
        <begin position="86"/>
        <end position="131"/>
    </location>
</feature>
<reference evidence="3 4" key="1">
    <citation type="journal article" date="2019" name="Sci. Rep.">
        <title>Orb-weaving spider Araneus ventricosus genome elucidates the spidroin gene catalogue.</title>
        <authorList>
            <person name="Kono N."/>
            <person name="Nakamura H."/>
            <person name="Ohtoshi R."/>
            <person name="Moran D.A.P."/>
            <person name="Shinohara A."/>
            <person name="Yoshida Y."/>
            <person name="Fujiwara M."/>
            <person name="Mori M."/>
            <person name="Tomita M."/>
            <person name="Arakawa K."/>
        </authorList>
    </citation>
    <scope>NUCLEOTIDE SEQUENCE [LARGE SCALE GENOMIC DNA]</scope>
</reference>
<dbReference type="EMBL" id="BGPR01033432">
    <property type="protein sequence ID" value="GBO07355.1"/>
    <property type="molecule type" value="Genomic_DNA"/>
</dbReference>
<feature type="compositionally biased region" description="Basic and acidic residues" evidence="1">
    <location>
        <begin position="119"/>
        <end position="131"/>
    </location>
</feature>
<feature type="compositionally biased region" description="Basic and acidic residues" evidence="1">
    <location>
        <begin position="60"/>
        <end position="74"/>
    </location>
</feature>
<proteinExistence type="predicted"/>